<proteinExistence type="predicted"/>
<accession>A0A9P4IEG1</accession>
<feature type="compositionally biased region" description="Low complexity" evidence="1">
    <location>
        <begin position="8"/>
        <end position="35"/>
    </location>
</feature>
<feature type="region of interest" description="Disordered" evidence="1">
    <location>
        <begin position="1"/>
        <end position="79"/>
    </location>
</feature>
<comment type="caution">
    <text evidence="2">The sequence shown here is derived from an EMBL/GenBank/DDBJ whole genome shotgun (WGS) entry which is preliminary data.</text>
</comment>
<gene>
    <name evidence="2" type="ORF">NA57DRAFT_58616</name>
</gene>
<sequence>MEKRTRKPVAALSPSSSAPSTVTPTATPTAAPSSPNQQYTDELHDDGDLPPSYSGPSLGPSSSSTSVPTTSSPSLPTIPGMPPVDFGLYRIPSVTISSDNMTLTTNLAQYSYSAPSLLNLIQTQSKLPPHPQIRIIGKRDGRTDFDIKISMMRYLARHPESRGGGGWNYVKMLGPKEKGWRGGKQESQMPSVNGGLEEWVNRYVAEESKEKSFTLTKQVINWNTEYLEGQIRNLIAGTNYKGKLTITFPVTHSKLIVQCPSSKPWYQALAACFSPTQTRRFEVITAVWPYAALSSEETSGQGNAWAVKSEMAFWAEWKDVLKFAVLDKKSGWLSIEDYIEFAMSAGSQGKKQTRDWDLDQNGSPRS</sequence>
<dbReference type="EMBL" id="ML978129">
    <property type="protein sequence ID" value="KAF2096721.1"/>
    <property type="molecule type" value="Genomic_DNA"/>
</dbReference>
<protein>
    <submittedName>
        <fullName evidence="2">Uncharacterized protein</fullName>
    </submittedName>
</protein>
<feature type="region of interest" description="Disordered" evidence="1">
    <location>
        <begin position="346"/>
        <end position="366"/>
    </location>
</feature>
<reference evidence="2" key="1">
    <citation type="journal article" date="2020" name="Stud. Mycol.">
        <title>101 Dothideomycetes genomes: a test case for predicting lifestyles and emergence of pathogens.</title>
        <authorList>
            <person name="Haridas S."/>
            <person name="Albert R."/>
            <person name="Binder M."/>
            <person name="Bloem J."/>
            <person name="Labutti K."/>
            <person name="Salamov A."/>
            <person name="Andreopoulos B."/>
            <person name="Baker S."/>
            <person name="Barry K."/>
            <person name="Bills G."/>
            <person name="Bluhm B."/>
            <person name="Cannon C."/>
            <person name="Castanera R."/>
            <person name="Culley D."/>
            <person name="Daum C."/>
            <person name="Ezra D."/>
            <person name="Gonzalez J."/>
            <person name="Henrissat B."/>
            <person name="Kuo A."/>
            <person name="Liang C."/>
            <person name="Lipzen A."/>
            <person name="Lutzoni F."/>
            <person name="Magnuson J."/>
            <person name="Mondo S."/>
            <person name="Nolan M."/>
            <person name="Ohm R."/>
            <person name="Pangilinan J."/>
            <person name="Park H.-J."/>
            <person name="Ramirez L."/>
            <person name="Alfaro M."/>
            <person name="Sun H."/>
            <person name="Tritt A."/>
            <person name="Yoshinaga Y."/>
            <person name="Zwiers L.-H."/>
            <person name="Turgeon B."/>
            <person name="Goodwin S."/>
            <person name="Spatafora J."/>
            <person name="Crous P."/>
            <person name="Grigoriev I."/>
        </authorList>
    </citation>
    <scope>NUCLEOTIDE SEQUENCE</scope>
    <source>
        <strain evidence="2">CBS 133067</strain>
    </source>
</reference>
<feature type="compositionally biased region" description="Low complexity" evidence="1">
    <location>
        <begin position="49"/>
        <end position="78"/>
    </location>
</feature>
<evidence type="ECO:0000256" key="1">
    <source>
        <dbReference type="SAM" id="MobiDB-lite"/>
    </source>
</evidence>
<dbReference type="OrthoDB" id="203796at2759"/>
<dbReference type="PANTHER" id="PTHR37848">
    <property type="entry name" value="EXPRESSED PROTEIN"/>
    <property type="match status" value="1"/>
</dbReference>
<evidence type="ECO:0000313" key="2">
    <source>
        <dbReference type="EMBL" id="KAF2096721.1"/>
    </source>
</evidence>
<name>A0A9P4IEG1_9PEZI</name>
<evidence type="ECO:0000313" key="3">
    <source>
        <dbReference type="Proteomes" id="UP000799772"/>
    </source>
</evidence>
<organism evidence="2 3">
    <name type="scientific">Rhizodiscina lignyota</name>
    <dbReference type="NCBI Taxonomy" id="1504668"/>
    <lineage>
        <taxon>Eukaryota</taxon>
        <taxon>Fungi</taxon>
        <taxon>Dikarya</taxon>
        <taxon>Ascomycota</taxon>
        <taxon>Pezizomycotina</taxon>
        <taxon>Dothideomycetes</taxon>
        <taxon>Pleosporomycetidae</taxon>
        <taxon>Aulographales</taxon>
        <taxon>Rhizodiscinaceae</taxon>
        <taxon>Rhizodiscina</taxon>
    </lineage>
</organism>
<dbReference type="Proteomes" id="UP000799772">
    <property type="component" value="Unassembled WGS sequence"/>
</dbReference>
<dbReference type="AlphaFoldDB" id="A0A9P4IEG1"/>
<dbReference type="PANTHER" id="PTHR37848:SF1">
    <property type="entry name" value="SUN DOMAIN-CONTAINING PROTEIN"/>
    <property type="match status" value="1"/>
</dbReference>
<keyword evidence="3" id="KW-1185">Reference proteome</keyword>